<keyword evidence="5" id="KW-0786">Thiamine pyrophosphate</keyword>
<dbReference type="Pfam" id="PF02780">
    <property type="entry name" value="Transketolase_C"/>
    <property type="match status" value="1"/>
</dbReference>
<dbReference type="EMBL" id="BAAAMN010000053">
    <property type="protein sequence ID" value="GAA2044428.1"/>
    <property type="molecule type" value="Genomic_DNA"/>
</dbReference>
<reference evidence="9" key="1">
    <citation type="journal article" date="2019" name="Int. J. Syst. Evol. Microbiol.">
        <title>The Global Catalogue of Microorganisms (GCM) 10K type strain sequencing project: providing services to taxonomists for standard genome sequencing and annotation.</title>
        <authorList>
            <consortium name="The Broad Institute Genomics Platform"/>
            <consortium name="The Broad Institute Genome Sequencing Center for Infectious Disease"/>
            <person name="Wu L."/>
            <person name="Ma J."/>
        </authorList>
    </citation>
    <scope>NUCLEOTIDE SEQUENCE [LARGE SCALE GENOMIC DNA]</scope>
    <source>
        <strain evidence="9">JCM 13595</strain>
    </source>
</reference>
<accession>A0ABP5GEQ6</accession>
<dbReference type="RefSeq" id="WP_343959577.1">
    <property type="nucleotide sequence ID" value="NZ_BAAAMN010000053.1"/>
</dbReference>
<dbReference type="Proteomes" id="UP001501461">
    <property type="component" value="Unassembled WGS sequence"/>
</dbReference>
<keyword evidence="4" id="KW-0560">Oxidoreductase</keyword>
<evidence type="ECO:0000313" key="8">
    <source>
        <dbReference type="EMBL" id="GAA2044428.1"/>
    </source>
</evidence>
<evidence type="ECO:0000256" key="6">
    <source>
        <dbReference type="ARBA" id="ARBA00051911"/>
    </source>
</evidence>
<proteinExistence type="predicted"/>
<evidence type="ECO:0000256" key="5">
    <source>
        <dbReference type="ARBA" id="ARBA00023052"/>
    </source>
</evidence>
<dbReference type="SUPFAM" id="SSF52922">
    <property type="entry name" value="TK C-terminal domain-like"/>
    <property type="match status" value="1"/>
</dbReference>
<dbReference type="Gene3D" id="3.40.50.970">
    <property type="match status" value="2"/>
</dbReference>
<dbReference type="SUPFAM" id="SSF52518">
    <property type="entry name" value="Thiamin diphosphate-binding fold (THDP-binding)"/>
    <property type="match status" value="2"/>
</dbReference>
<protein>
    <recommendedName>
        <fullName evidence="2">dihydrolipoyllysine-residue succinyltransferase</fullName>
        <ecNumber evidence="2">2.3.1.61</ecNumber>
    </recommendedName>
</protein>
<dbReference type="Gene3D" id="3.40.50.920">
    <property type="match status" value="1"/>
</dbReference>
<evidence type="ECO:0000256" key="3">
    <source>
        <dbReference type="ARBA" id="ARBA00022532"/>
    </source>
</evidence>
<dbReference type="PANTHER" id="PTHR43257">
    <property type="entry name" value="PYRUVATE DEHYDROGENASE E1 COMPONENT BETA SUBUNIT"/>
    <property type="match status" value="1"/>
</dbReference>
<dbReference type="PANTHER" id="PTHR43257:SF2">
    <property type="entry name" value="PYRUVATE DEHYDROGENASE E1 COMPONENT SUBUNIT BETA"/>
    <property type="match status" value="1"/>
</dbReference>
<dbReference type="EC" id="2.3.1.61" evidence="2"/>
<gene>
    <name evidence="8" type="ORF">GCM10009720_26690</name>
</gene>
<dbReference type="InterPro" id="IPR005475">
    <property type="entry name" value="Transketolase-like_Pyr-bd"/>
</dbReference>
<dbReference type="Pfam" id="PF00676">
    <property type="entry name" value="E1_dh"/>
    <property type="match status" value="1"/>
</dbReference>
<evidence type="ECO:0000313" key="9">
    <source>
        <dbReference type="Proteomes" id="UP001501461"/>
    </source>
</evidence>
<keyword evidence="3" id="KW-0816">Tricarboxylic acid cycle</keyword>
<evidence type="ECO:0000256" key="2">
    <source>
        <dbReference type="ARBA" id="ARBA00012945"/>
    </source>
</evidence>
<organism evidence="8 9">
    <name type="scientific">Yaniella flava</name>
    <dbReference type="NCBI Taxonomy" id="287930"/>
    <lineage>
        <taxon>Bacteria</taxon>
        <taxon>Bacillati</taxon>
        <taxon>Actinomycetota</taxon>
        <taxon>Actinomycetes</taxon>
        <taxon>Micrococcales</taxon>
        <taxon>Micrococcaceae</taxon>
        <taxon>Yaniella</taxon>
    </lineage>
</organism>
<comment type="caution">
    <text evidence="8">The sequence shown here is derived from an EMBL/GenBank/DDBJ whole genome shotgun (WGS) entry which is preliminary data.</text>
</comment>
<name>A0ABP5GEQ6_9MICC</name>
<evidence type="ECO:0000259" key="7">
    <source>
        <dbReference type="SMART" id="SM00861"/>
    </source>
</evidence>
<evidence type="ECO:0000256" key="4">
    <source>
        <dbReference type="ARBA" id="ARBA00023002"/>
    </source>
</evidence>
<comment type="cofactor">
    <cofactor evidence="1">
        <name>thiamine diphosphate</name>
        <dbReference type="ChEBI" id="CHEBI:58937"/>
    </cofactor>
</comment>
<dbReference type="CDD" id="cd07036">
    <property type="entry name" value="TPP_PYR_E1-PDHc-beta_like"/>
    <property type="match status" value="1"/>
</dbReference>
<evidence type="ECO:0000256" key="1">
    <source>
        <dbReference type="ARBA" id="ARBA00001964"/>
    </source>
</evidence>
<feature type="domain" description="Transketolase-like pyrimidine-binding" evidence="7">
    <location>
        <begin position="411"/>
        <end position="587"/>
    </location>
</feature>
<sequence>MTNKRLEINTPATVITASEADWDAATPQFLESMLVQMIAVRSFEQALLDLARQGLVHGPMHSSIGQEGAAVGSVLALADDDGVNGTHRGHHQFLAKSLHYLRPDGMNLVDGVKGDDLEQFLYRTLSEIMGLADGFSGGRGGSMHLQWLEAGALGTNAIVGGGVPLAAGNAWAQRHDAELAHQSKDPLDMQVTVTYFGDGASNIGSTLETLNLAAAWKLPLCFFIENNQYAVATFIDDVTGDEDLAARGPGFGVTSFQVDGMDPMAVYLAQREATAHMRAGKGPTLIEAKTYRYFHQNGPFPGSAFGYRTKDEEQSWRNRDAIELVASHMERRGLITAEQREELAARVNASVAEIVDRVLEQDPASDRGGKRVIPGLWPDAQSVDEHIRGDYAVGAILEGSQQLPQEGAQDQRFNDTIAATLNHRMTDDPGIVVMGEDVHELGGGTNGATKGLKGQYPDRVLGTPISENAFTGLAGGLSMNGRYKPIVEFMYPDFMWVAGDQVFNQIGKARHMYGGQSTMPVVLRTKVASGAGYGSQHSMDPAGIFATSPGWRIVAPSSAQDYVGLMNTALDLDDPVLVLEHVDLYPKREPVHTEHLDYRLPVGVADTVREGTDVTVLSYLNMVHVARDIAEEHDLIDAEVIDLRWLDRASIDWQTISESVKKTNAVLIVEQGAQGTSYGGWLADEIQRRLFDWLDQPIQRVTGSEASPSISQVLESAANADANDVRHGFDRIARGLGRS</sequence>
<keyword evidence="9" id="KW-1185">Reference proteome</keyword>
<dbReference type="InterPro" id="IPR009014">
    <property type="entry name" value="Transketo_C/PFOR_II"/>
</dbReference>
<dbReference type="InterPro" id="IPR001017">
    <property type="entry name" value="DH_E1"/>
</dbReference>
<comment type="catalytic activity">
    <reaction evidence="6">
        <text>N(6)-[(R)-lipoyl]-L-lysyl-[protein] + 2-oxoglutarate + H(+) = N(6)-[(R)-S(8)-succinyldihydrolipoyl]-L-lysyl-[protein] + CO2</text>
        <dbReference type="Rhea" id="RHEA:12188"/>
        <dbReference type="Rhea" id="RHEA-COMP:10474"/>
        <dbReference type="Rhea" id="RHEA-COMP:20092"/>
        <dbReference type="ChEBI" id="CHEBI:15378"/>
        <dbReference type="ChEBI" id="CHEBI:16526"/>
        <dbReference type="ChEBI" id="CHEBI:16810"/>
        <dbReference type="ChEBI" id="CHEBI:83099"/>
        <dbReference type="ChEBI" id="CHEBI:83120"/>
        <dbReference type="EC" id="1.2.4.2"/>
    </reaction>
</comment>
<dbReference type="CDD" id="cd02000">
    <property type="entry name" value="TPP_E1_PDC_ADC_BCADC"/>
    <property type="match status" value="1"/>
</dbReference>
<dbReference type="SMART" id="SM00861">
    <property type="entry name" value="Transket_pyr"/>
    <property type="match status" value="1"/>
</dbReference>
<dbReference type="InterPro" id="IPR029061">
    <property type="entry name" value="THDP-binding"/>
</dbReference>
<dbReference type="Pfam" id="PF02779">
    <property type="entry name" value="Transket_pyr"/>
    <property type="match status" value="1"/>
</dbReference>
<dbReference type="InterPro" id="IPR033248">
    <property type="entry name" value="Transketolase_C"/>
</dbReference>